<reference evidence="2 3" key="1">
    <citation type="submission" date="2017-11" db="EMBL/GenBank/DDBJ databases">
        <title>De-novo sequencing of pomegranate (Punica granatum L.) genome.</title>
        <authorList>
            <person name="Akparov Z."/>
            <person name="Amiraslanov A."/>
            <person name="Hajiyeva S."/>
            <person name="Abbasov M."/>
            <person name="Kaur K."/>
            <person name="Hamwieh A."/>
            <person name="Solovyev V."/>
            <person name="Salamov A."/>
            <person name="Braich B."/>
            <person name="Kosarev P."/>
            <person name="Mahmoud A."/>
            <person name="Hajiyev E."/>
            <person name="Babayeva S."/>
            <person name="Izzatullayeva V."/>
            <person name="Mammadov A."/>
            <person name="Mammadov A."/>
            <person name="Sharifova S."/>
            <person name="Ojaghi J."/>
            <person name="Eynullazada K."/>
            <person name="Bayramov B."/>
            <person name="Abdulazimova A."/>
            <person name="Shahmuradov I."/>
        </authorList>
    </citation>
    <scope>NUCLEOTIDE SEQUENCE [LARGE SCALE GENOMIC DNA]</scope>
    <source>
        <strain evidence="3">cv. AG2017</strain>
        <tissue evidence="2">Leaf</tissue>
    </source>
</reference>
<dbReference type="EMBL" id="PGOL01002055">
    <property type="protein sequence ID" value="PKI51046.1"/>
    <property type="molecule type" value="Genomic_DNA"/>
</dbReference>
<proteinExistence type="predicted"/>
<dbReference type="Proteomes" id="UP000233551">
    <property type="component" value="Unassembled WGS sequence"/>
</dbReference>
<feature type="region of interest" description="Disordered" evidence="1">
    <location>
        <begin position="1"/>
        <end position="36"/>
    </location>
</feature>
<evidence type="ECO:0000256" key="1">
    <source>
        <dbReference type="SAM" id="MobiDB-lite"/>
    </source>
</evidence>
<dbReference type="AlphaFoldDB" id="A0A2I0J5P0"/>
<name>A0A2I0J5P0_PUNGR</name>
<evidence type="ECO:0000313" key="2">
    <source>
        <dbReference type="EMBL" id="PKI51046.1"/>
    </source>
</evidence>
<feature type="region of interest" description="Disordered" evidence="1">
    <location>
        <begin position="87"/>
        <end position="108"/>
    </location>
</feature>
<accession>A0A2I0J5P0</accession>
<gene>
    <name evidence="2" type="ORF">CRG98_028571</name>
</gene>
<protein>
    <submittedName>
        <fullName evidence="2">Uncharacterized protein</fullName>
    </submittedName>
</protein>
<evidence type="ECO:0000313" key="3">
    <source>
        <dbReference type="Proteomes" id="UP000233551"/>
    </source>
</evidence>
<organism evidence="2 3">
    <name type="scientific">Punica granatum</name>
    <name type="common">Pomegranate</name>
    <dbReference type="NCBI Taxonomy" id="22663"/>
    <lineage>
        <taxon>Eukaryota</taxon>
        <taxon>Viridiplantae</taxon>
        <taxon>Streptophyta</taxon>
        <taxon>Embryophyta</taxon>
        <taxon>Tracheophyta</taxon>
        <taxon>Spermatophyta</taxon>
        <taxon>Magnoliopsida</taxon>
        <taxon>eudicotyledons</taxon>
        <taxon>Gunneridae</taxon>
        <taxon>Pentapetalae</taxon>
        <taxon>rosids</taxon>
        <taxon>malvids</taxon>
        <taxon>Myrtales</taxon>
        <taxon>Lythraceae</taxon>
        <taxon>Punica</taxon>
    </lineage>
</organism>
<keyword evidence="3" id="KW-1185">Reference proteome</keyword>
<sequence length="151" mass="16789">MKQTLARSKTHKGAVGNPEGYSPLTDSYLPHKTGRALDTPETVKGCSTLLVSTPFWPTGSRHKDSRLKLRSTLLKLGHSRTFTDAFLTAPPRGPIHEQINGTRKQACTHPRTTRTKEQVSDCLSEFVLVSRVDPDSEKGPIFAHKRGQRPF</sequence>
<comment type="caution">
    <text evidence="2">The sequence shown here is derived from an EMBL/GenBank/DDBJ whole genome shotgun (WGS) entry which is preliminary data.</text>
</comment>